<evidence type="ECO:0000259" key="2">
    <source>
        <dbReference type="Pfam" id="PF13828"/>
    </source>
</evidence>
<name>A0A0F0KAG9_9MICO</name>
<feature type="transmembrane region" description="Helical" evidence="1">
    <location>
        <begin position="20"/>
        <end position="45"/>
    </location>
</feature>
<keyword evidence="1" id="KW-1133">Transmembrane helix</keyword>
<evidence type="ECO:0000256" key="1">
    <source>
        <dbReference type="SAM" id="Phobius"/>
    </source>
</evidence>
<accession>A0A0F0KAG9</accession>
<keyword evidence="1" id="KW-0812">Transmembrane</keyword>
<dbReference type="EMBL" id="JYIU01000046">
    <property type="protein sequence ID" value="KJL17873.1"/>
    <property type="molecule type" value="Genomic_DNA"/>
</dbReference>
<feature type="domain" description="DUF4190" evidence="2">
    <location>
        <begin position="21"/>
        <end position="76"/>
    </location>
</feature>
<keyword evidence="4" id="KW-1185">Reference proteome</keyword>
<organism evidence="3 4">
    <name type="scientific">Microbacterium foliorum</name>
    <dbReference type="NCBI Taxonomy" id="104336"/>
    <lineage>
        <taxon>Bacteria</taxon>
        <taxon>Bacillati</taxon>
        <taxon>Actinomycetota</taxon>
        <taxon>Actinomycetes</taxon>
        <taxon>Micrococcales</taxon>
        <taxon>Microbacteriaceae</taxon>
        <taxon>Microbacterium</taxon>
    </lineage>
</organism>
<dbReference type="PATRIC" id="fig|104336.4.peg.3015"/>
<feature type="transmembrane region" description="Helical" evidence="1">
    <location>
        <begin position="57"/>
        <end position="90"/>
    </location>
</feature>
<comment type="caution">
    <text evidence="3">The sequence shown here is derived from an EMBL/GenBank/DDBJ whole genome shotgun (WGS) entry which is preliminary data.</text>
</comment>
<keyword evidence="1" id="KW-0472">Membrane</keyword>
<sequence length="93" mass="9349">MTTPYPPHPLSPAPPSRTNGLAIATLVLGICGFALIPIILGHIALAQIRARHEGGGGMAIAGLVLGYLTLAGYAVLVVVLVASVTGGIVWGGR</sequence>
<dbReference type="Pfam" id="PF13828">
    <property type="entry name" value="DUF4190"/>
    <property type="match status" value="1"/>
</dbReference>
<dbReference type="AlphaFoldDB" id="A0A0F0KAG9"/>
<evidence type="ECO:0000313" key="3">
    <source>
        <dbReference type="EMBL" id="KJL17873.1"/>
    </source>
</evidence>
<reference evidence="3 4" key="1">
    <citation type="submission" date="2015-02" db="EMBL/GenBank/DDBJ databases">
        <title>Draft genome sequences of ten Microbacterium spp. with emphasis on heavy metal contaminated environments.</title>
        <authorList>
            <person name="Corretto E."/>
        </authorList>
    </citation>
    <scope>NUCLEOTIDE SEQUENCE [LARGE SCALE GENOMIC DNA]</scope>
    <source>
        <strain evidence="3 4">DSM 12966</strain>
    </source>
</reference>
<protein>
    <recommendedName>
        <fullName evidence="2">DUF4190 domain-containing protein</fullName>
    </recommendedName>
</protein>
<dbReference type="InterPro" id="IPR025241">
    <property type="entry name" value="DUF4190"/>
</dbReference>
<dbReference type="GeneID" id="94444199"/>
<dbReference type="RefSeq" id="WP_045255270.1">
    <property type="nucleotide sequence ID" value="NZ_CAKKLS010000017.1"/>
</dbReference>
<dbReference type="Proteomes" id="UP000033572">
    <property type="component" value="Unassembled WGS sequence"/>
</dbReference>
<gene>
    <name evidence="3" type="ORF">RN50_02976</name>
</gene>
<dbReference type="KEGG" id="mfol:DXT68_07340"/>
<evidence type="ECO:0000313" key="4">
    <source>
        <dbReference type="Proteomes" id="UP000033572"/>
    </source>
</evidence>
<proteinExistence type="predicted"/>